<accession>A0A1Y1UL43</accession>
<dbReference type="InterPro" id="IPR036770">
    <property type="entry name" value="Ankyrin_rpt-contain_sf"/>
</dbReference>
<dbReference type="InterPro" id="IPR002110">
    <property type="entry name" value="Ankyrin_rpt"/>
</dbReference>
<organism evidence="2 3">
    <name type="scientific">Piromyces finnis</name>
    <dbReference type="NCBI Taxonomy" id="1754191"/>
    <lineage>
        <taxon>Eukaryota</taxon>
        <taxon>Fungi</taxon>
        <taxon>Fungi incertae sedis</taxon>
        <taxon>Chytridiomycota</taxon>
        <taxon>Chytridiomycota incertae sedis</taxon>
        <taxon>Neocallimastigomycetes</taxon>
        <taxon>Neocallimastigales</taxon>
        <taxon>Neocallimastigaceae</taxon>
        <taxon>Piromyces</taxon>
    </lineage>
</organism>
<evidence type="ECO:0000256" key="1">
    <source>
        <dbReference type="PROSITE-ProRule" id="PRU00023"/>
    </source>
</evidence>
<proteinExistence type="predicted"/>
<dbReference type="Gene3D" id="1.25.40.20">
    <property type="entry name" value="Ankyrin repeat-containing domain"/>
    <property type="match status" value="1"/>
</dbReference>
<dbReference type="SUPFAM" id="SSF48403">
    <property type="entry name" value="Ankyrin repeat"/>
    <property type="match status" value="1"/>
</dbReference>
<sequence length="555" mass="66352">MNSNYNIDYNDCDSDKSTMSISYESEQDLFEEVEFQDEMVQLTNLIKEKEFDIVITAIECNVSIEFLDILLSRLKYNVNKFTVFKNGEIKSPLYAAISKNHFKIADFIISKGGDVNYVQNNFNIAKLLMENNLFTTKVFMYLLNRDWDIMMIKHYVYNFNFRYDLASTYIKYLCDKDLVNQLLSMYQKKDGISKENFDKIVMCERSFDIPYQWYYRCIYQNTYDQFKFFSCYDSRKSLKSKIEYIIKNFDEAEHPGFSTKLYEFFIQYKYNNNNICLNYKLMLDNNQVKRCMDKIINEKRNKLNNIIKECDIEKLICFYQDNDALMDNINDSNYDVLSNAISFGLPLNFIESIINLFSYSNFDYEVPKNIFAETITPAVYSLLLSRSDVCSLLISNGADINYRFIDSTNSFNILIDFLIFHRKASFDVLYYIIEKLKNESKKIEKLRIPEYVFHIIIKHKKNEYFPLLAKEYLCYKKFPTGWYSMALKYNNYEVVNDMYVLDESTPDQKVKFILEELKRIGSNDKDAYILSMTIKNQEFIKYFNKYNDYNEWITN</sequence>
<comment type="caution">
    <text evidence="2">The sequence shown here is derived from an EMBL/GenBank/DDBJ whole genome shotgun (WGS) entry which is preliminary data.</text>
</comment>
<name>A0A1Y1UL43_9FUNG</name>
<keyword evidence="3" id="KW-1185">Reference proteome</keyword>
<evidence type="ECO:0000313" key="3">
    <source>
        <dbReference type="Proteomes" id="UP000193719"/>
    </source>
</evidence>
<dbReference type="SMART" id="SM00248">
    <property type="entry name" value="ANK"/>
    <property type="match status" value="3"/>
</dbReference>
<dbReference type="PROSITE" id="PS50088">
    <property type="entry name" value="ANK_REPEAT"/>
    <property type="match status" value="1"/>
</dbReference>
<dbReference type="Proteomes" id="UP000193719">
    <property type="component" value="Unassembled WGS sequence"/>
</dbReference>
<keyword evidence="1" id="KW-0040">ANK repeat</keyword>
<dbReference type="EMBL" id="MCFH01000120">
    <property type="protein sequence ID" value="ORX38761.1"/>
    <property type="molecule type" value="Genomic_DNA"/>
</dbReference>
<protein>
    <submittedName>
        <fullName evidence="2">Uncharacterized protein</fullName>
    </submittedName>
</protein>
<reference evidence="2 3" key="2">
    <citation type="submission" date="2016-08" db="EMBL/GenBank/DDBJ databases">
        <title>Pervasive Adenine N6-methylation of Active Genes in Fungi.</title>
        <authorList>
            <consortium name="DOE Joint Genome Institute"/>
            <person name="Mondo S.J."/>
            <person name="Dannebaum R.O."/>
            <person name="Kuo R.C."/>
            <person name="Labutti K."/>
            <person name="Haridas S."/>
            <person name="Kuo A."/>
            <person name="Salamov A."/>
            <person name="Ahrendt S.R."/>
            <person name="Lipzen A."/>
            <person name="Sullivan W."/>
            <person name="Andreopoulos W.B."/>
            <person name="Clum A."/>
            <person name="Lindquist E."/>
            <person name="Daum C."/>
            <person name="Ramamoorthy G.K."/>
            <person name="Gryganskyi A."/>
            <person name="Culley D."/>
            <person name="Magnuson J.K."/>
            <person name="James T.Y."/>
            <person name="O'Malley M.A."/>
            <person name="Stajich J.E."/>
            <person name="Spatafora J.W."/>
            <person name="Visel A."/>
            <person name="Grigoriev I.V."/>
        </authorList>
    </citation>
    <scope>NUCLEOTIDE SEQUENCE [LARGE SCALE GENOMIC DNA]</scope>
    <source>
        <strain evidence="3">finn</strain>
    </source>
</reference>
<gene>
    <name evidence="2" type="ORF">BCR36DRAFT_375615</name>
</gene>
<evidence type="ECO:0000313" key="2">
    <source>
        <dbReference type="EMBL" id="ORX38761.1"/>
    </source>
</evidence>
<dbReference type="AlphaFoldDB" id="A0A1Y1UL43"/>
<reference evidence="2 3" key="1">
    <citation type="submission" date="2016-08" db="EMBL/GenBank/DDBJ databases">
        <title>Genomes of anaerobic fungi encode conserved fungal cellulosomes for biomass hydrolysis.</title>
        <authorList>
            <consortium name="DOE Joint Genome Institute"/>
            <person name="Haitjema C.H."/>
            <person name="Gilmore S.P."/>
            <person name="Henske J.K."/>
            <person name="Solomon K.V."/>
            <person name="De Groot R."/>
            <person name="Kuo A."/>
            <person name="Mondo S.J."/>
            <person name="Salamov A.A."/>
            <person name="Labutti K."/>
            <person name="Zhao Z."/>
            <person name="Chiniquy J."/>
            <person name="Barry K."/>
            <person name="Brewer H.M."/>
            <person name="Purvine S.O."/>
            <person name="Wright A.T."/>
            <person name="Boxma B."/>
            <person name="Van Alen T."/>
            <person name="Hackstein J.H."/>
            <person name="Baker S.E."/>
            <person name="Grigoriev I.V."/>
            <person name="O'Malley M.A."/>
        </authorList>
    </citation>
    <scope>NUCLEOTIDE SEQUENCE [LARGE SCALE GENOMIC DNA]</scope>
    <source>
        <strain evidence="3">finn</strain>
    </source>
</reference>
<feature type="repeat" description="ANK" evidence="1">
    <location>
        <begin position="88"/>
        <end position="120"/>
    </location>
</feature>